<name>A0A6M0H242_9CLOT</name>
<proteinExistence type="predicted"/>
<protein>
    <recommendedName>
        <fullName evidence="3">Lipoprotein</fullName>
    </recommendedName>
</protein>
<gene>
    <name evidence="1" type="ORF">G3M99_07280</name>
</gene>
<dbReference type="SUPFAM" id="SSF69304">
    <property type="entry name" value="Tricorn protease N-terminal domain"/>
    <property type="match status" value="1"/>
</dbReference>
<dbReference type="AlphaFoldDB" id="A0A6M0H242"/>
<dbReference type="EMBL" id="JAAGPU010000011">
    <property type="protein sequence ID" value="NEU04669.1"/>
    <property type="molecule type" value="Genomic_DNA"/>
</dbReference>
<evidence type="ECO:0000313" key="2">
    <source>
        <dbReference type="Proteomes" id="UP000481872"/>
    </source>
</evidence>
<accession>A0A6M0H242</accession>
<comment type="caution">
    <text evidence="1">The sequence shown here is derived from an EMBL/GenBank/DDBJ whole genome shotgun (WGS) entry which is preliminary data.</text>
</comment>
<evidence type="ECO:0008006" key="3">
    <source>
        <dbReference type="Google" id="ProtNLM"/>
    </source>
</evidence>
<evidence type="ECO:0000313" key="1">
    <source>
        <dbReference type="EMBL" id="NEU04669.1"/>
    </source>
</evidence>
<reference evidence="1 2" key="1">
    <citation type="submission" date="2020-02" db="EMBL/GenBank/DDBJ databases">
        <title>Genome assembly of a novel Clostridium senegalense strain.</title>
        <authorList>
            <person name="Gupta T.B."/>
            <person name="Jauregui R."/>
            <person name="Maclean P."/>
            <person name="Nawarathana A."/>
            <person name="Brightwell G."/>
        </authorList>
    </citation>
    <scope>NUCLEOTIDE SEQUENCE [LARGE SCALE GENOMIC DNA]</scope>
    <source>
        <strain evidence="1 2">AGRFS4</strain>
    </source>
</reference>
<sequence length="344" mass="39974">MRMNIGKGLRKRIFSKVTLLLIVMITLLLVGCNSANVSLSDKKHLKAVFERQNKIYYYDEKKQEIKELGESGTLKELLSVSPNNEKIVYQIKTDDTSNKQPEIVVENLKNGKIEKMPINNEEFKIITDIKWINDERILIKSHINPSVLAYGVYDINTKKEVNFVKGNSLNTYNDGDKLLYTKEVKDTEGTKSYIYINDKLVYELENADEQIQETVLSEDFSKLAFKTFKFDITTGEVTDTIYLADFDKEYKLSNIKSTTVPQIIVGSLMLDNNQLYLSNHDVTYKVENDLFTETDLKKPELNTEKPKEERLAKFKEILAKQFPKEFVADYLELEELQIYNIKFF</sequence>
<organism evidence="1 2">
    <name type="scientific">Clostridium senegalense</name>
    <dbReference type="NCBI Taxonomy" id="1465809"/>
    <lineage>
        <taxon>Bacteria</taxon>
        <taxon>Bacillati</taxon>
        <taxon>Bacillota</taxon>
        <taxon>Clostridia</taxon>
        <taxon>Eubacteriales</taxon>
        <taxon>Clostridiaceae</taxon>
        <taxon>Clostridium</taxon>
    </lineage>
</organism>
<dbReference type="PROSITE" id="PS51257">
    <property type="entry name" value="PROKAR_LIPOPROTEIN"/>
    <property type="match status" value="1"/>
</dbReference>
<dbReference type="Proteomes" id="UP000481872">
    <property type="component" value="Unassembled WGS sequence"/>
</dbReference>
<dbReference type="RefSeq" id="WP_061996053.1">
    <property type="nucleotide sequence ID" value="NZ_JAAGPU010000011.1"/>
</dbReference>
<keyword evidence="2" id="KW-1185">Reference proteome</keyword>